<evidence type="ECO:0000256" key="1">
    <source>
        <dbReference type="SAM" id="MobiDB-lite"/>
    </source>
</evidence>
<reference evidence="2" key="2">
    <citation type="submission" date="2018-05" db="EMBL/GenBank/DDBJ databases">
        <title>OpunRS2 (Oryza punctata Reference Sequence Version 2).</title>
        <authorList>
            <person name="Zhang J."/>
            <person name="Kudrna D."/>
            <person name="Lee S."/>
            <person name="Talag J."/>
            <person name="Welchert J."/>
            <person name="Wing R.A."/>
        </authorList>
    </citation>
    <scope>NUCLEOTIDE SEQUENCE [LARGE SCALE GENOMIC DNA]</scope>
</reference>
<feature type="compositionally biased region" description="Polar residues" evidence="1">
    <location>
        <begin position="70"/>
        <end position="79"/>
    </location>
</feature>
<dbReference type="AlphaFoldDB" id="A0A0E0MMK9"/>
<proteinExistence type="predicted"/>
<feature type="compositionally biased region" description="Low complexity" evidence="1">
    <location>
        <begin position="12"/>
        <end position="27"/>
    </location>
</feature>
<protein>
    <submittedName>
        <fullName evidence="2">Uncharacterized protein</fullName>
    </submittedName>
</protein>
<feature type="region of interest" description="Disordered" evidence="1">
    <location>
        <begin position="70"/>
        <end position="116"/>
    </location>
</feature>
<evidence type="ECO:0000313" key="2">
    <source>
        <dbReference type="EnsemblPlants" id="OPUNC12G11290.1"/>
    </source>
</evidence>
<dbReference type="EnsemblPlants" id="OPUNC12G11290.1">
    <property type="protein sequence ID" value="OPUNC12G11290.1"/>
    <property type="gene ID" value="OPUNC12G11290"/>
</dbReference>
<dbReference type="Proteomes" id="UP000026962">
    <property type="component" value="Chromosome 12"/>
</dbReference>
<feature type="region of interest" description="Disordered" evidence="1">
    <location>
        <begin position="1"/>
        <end position="34"/>
    </location>
</feature>
<keyword evidence="3" id="KW-1185">Reference proteome</keyword>
<dbReference type="Gramene" id="OPUNC12G11290.1">
    <property type="protein sequence ID" value="OPUNC12G11290.1"/>
    <property type="gene ID" value="OPUNC12G11290"/>
</dbReference>
<feature type="compositionally biased region" description="Low complexity" evidence="1">
    <location>
        <begin position="80"/>
        <end position="94"/>
    </location>
</feature>
<name>A0A0E0MMK9_ORYPU</name>
<dbReference type="HOGENOM" id="CLU_2100884_0_0_1"/>
<reference evidence="2" key="1">
    <citation type="submission" date="2015-04" db="UniProtKB">
        <authorList>
            <consortium name="EnsemblPlants"/>
        </authorList>
    </citation>
    <scope>IDENTIFICATION</scope>
</reference>
<organism evidence="2">
    <name type="scientific">Oryza punctata</name>
    <name type="common">Red rice</name>
    <dbReference type="NCBI Taxonomy" id="4537"/>
    <lineage>
        <taxon>Eukaryota</taxon>
        <taxon>Viridiplantae</taxon>
        <taxon>Streptophyta</taxon>
        <taxon>Embryophyta</taxon>
        <taxon>Tracheophyta</taxon>
        <taxon>Spermatophyta</taxon>
        <taxon>Magnoliopsida</taxon>
        <taxon>Liliopsida</taxon>
        <taxon>Poales</taxon>
        <taxon>Poaceae</taxon>
        <taxon>BOP clade</taxon>
        <taxon>Oryzoideae</taxon>
        <taxon>Oryzeae</taxon>
        <taxon>Oryzinae</taxon>
        <taxon>Oryza</taxon>
    </lineage>
</organism>
<accession>A0A0E0MMK9</accession>
<evidence type="ECO:0000313" key="3">
    <source>
        <dbReference type="Proteomes" id="UP000026962"/>
    </source>
</evidence>
<feature type="compositionally biased region" description="Polar residues" evidence="1">
    <location>
        <begin position="105"/>
        <end position="116"/>
    </location>
</feature>
<sequence length="116" mass="12229">MGAMRTYTVSRMPGSASSVGAMSAAPPNRERASCPRPPCALAAIKVGPPFPPSLGLDAVPLWRVFRVSDGLQSSSPASQRSTTEASTPPSSSRSTRLESRRRGATTGSWRTTSPWP</sequence>